<dbReference type="EC" id="1.5.1.3" evidence="3 8"/>
<reference evidence="11 12" key="1">
    <citation type="submission" date="2018-05" db="EMBL/GenBank/DDBJ databases">
        <title>Brumimicrobium oceani sp. nov., isolated from coastal sediment.</title>
        <authorList>
            <person name="Kou Y."/>
        </authorList>
    </citation>
    <scope>NUCLEOTIDE SEQUENCE [LARGE SCALE GENOMIC DNA]</scope>
    <source>
        <strain evidence="11 12">C305</strain>
    </source>
</reference>
<feature type="compositionally biased region" description="Basic and acidic residues" evidence="9">
    <location>
        <begin position="151"/>
        <end position="160"/>
    </location>
</feature>
<dbReference type="PANTHER" id="PTHR48069">
    <property type="entry name" value="DIHYDROFOLATE REDUCTASE"/>
    <property type="match status" value="1"/>
</dbReference>
<evidence type="ECO:0000256" key="5">
    <source>
        <dbReference type="ARBA" id="ARBA00022857"/>
    </source>
</evidence>
<evidence type="ECO:0000259" key="10">
    <source>
        <dbReference type="PROSITE" id="PS51330"/>
    </source>
</evidence>
<dbReference type="CDD" id="cd00209">
    <property type="entry name" value="DHFR"/>
    <property type="match status" value="1"/>
</dbReference>
<dbReference type="InterPro" id="IPR012259">
    <property type="entry name" value="DHFR"/>
</dbReference>
<comment type="caution">
    <text evidence="11">The sequence shown here is derived from an EMBL/GenBank/DDBJ whole genome shotgun (WGS) entry which is preliminary data.</text>
</comment>
<gene>
    <name evidence="11" type="ORF">DIT68_05590</name>
</gene>
<accession>A0A2U2XDZ3</accession>
<dbReference type="PRINTS" id="PR00070">
    <property type="entry name" value="DHFR"/>
</dbReference>
<organism evidence="11 12">
    <name type="scientific">Brumimicrobium oceani</name>
    <dbReference type="NCBI Taxonomy" id="2100725"/>
    <lineage>
        <taxon>Bacteria</taxon>
        <taxon>Pseudomonadati</taxon>
        <taxon>Bacteroidota</taxon>
        <taxon>Flavobacteriia</taxon>
        <taxon>Flavobacteriales</taxon>
        <taxon>Crocinitomicaceae</taxon>
        <taxon>Brumimicrobium</taxon>
    </lineage>
</organism>
<evidence type="ECO:0000256" key="1">
    <source>
        <dbReference type="ARBA" id="ARBA00004903"/>
    </source>
</evidence>
<dbReference type="Pfam" id="PF00186">
    <property type="entry name" value="DHFR_1"/>
    <property type="match status" value="1"/>
</dbReference>
<dbReference type="PANTHER" id="PTHR48069:SF3">
    <property type="entry name" value="DIHYDROFOLATE REDUCTASE"/>
    <property type="match status" value="1"/>
</dbReference>
<evidence type="ECO:0000313" key="11">
    <source>
        <dbReference type="EMBL" id="PWH86028.1"/>
    </source>
</evidence>
<dbReference type="UniPathway" id="UPA00077">
    <property type="reaction ID" value="UER00158"/>
</dbReference>
<proteinExistence type="inferred from homology"/>
<evidence type="ECO:0000313" key="12">
    <source>
        <dbReference type="Proteomes" id="UP000245370"/>
    </source>
</evidence>
<keyword evidence="4 8" id="KW-0554">One-carbon metabolism</keyword>
<evidence type="ECO:0000256" key="6">
    <source>
        <dbReference type="ARBA" id="ARBA00023002"/>
    </source>
</evidence>
<comment type="catalytic activity">
    <reaction evidence="8">
        <text>(6S)-5,6,7,8-tetrahydrofolate + NADP(+) = 7,8-dihydrofolate + NADPH + H(+)</text>
        <dbReference type="Rhea" id="RHEA:15009"/>
        <dbReference type="ChEBI" id="CHEBI:15378"/>
        <dbReference type="ChEBI" id="CHEBI:57451"/>
        <dbReference type="ChEBI" id="CHEBI:57453"/>
        <dbReference type="ChEBI" id="CHEBI:57783"/>
        <dbReference type="ChEBI" id="CHEBI:58349"/>
        <dbReference type="EC" id="1.5.1.3"/>
    </reaction>
</comment>
<reference evidence="11 12" key="2">
    <citation type="submission" date="2018-05" db="EMBL/GenBank/DDBJ databases">
        <authorList>
            <person name="Lanie J.A."/>
            <person name="Ng W.-L."/>
            <person name="Kazmierczak K.M."/>
            <person name="Andrzejewski T.M."/>
            <person name="Davidsen T.M."/>
            <person name="Wayne K.J."/>
            <person name="Tettelin H."/>
            <person name="Glass J.I."/>
            <person name="Rusch D."/>
            <person name="Podicherti R."/>
            <person name="Tsui H.-C.T."/>
            <person name="Winkler M.E."/>
        </authorList>
    </citation>
    <scope>NUCLEOTIDE SEQUENCE [LARGE SCALE GENOMIC DNA]</scope>
    <source>
        <strain evidence="11 12">C305</strain>
    </source>
</reference>
<keyword evidence="12" id="KW-1185">Reference proteome</keyword>
<name>A0A2U2XDZ3_9FLAO</name>
<dbReference type="InterPro" id="IPR024072">
    <property type="entry name" value="DHFR-like_dom_sf"/>
</dbReference>
<feature type="domain" description="DHFR" evidence="10">
    <location>
        <begin position="2"/>
        <end position="170"/>
    </location>
</feature>
<dbReference type="GO" id="GO:0005829">
    <property type="term" value="C:cytosol"/>
    <property type="evidence" value="ECO:0007669"/>
    <property type="project" value="TreeGrafter"/>
</dbReference>
<dbReference type="EMBL" id="QFRJ01000003">
    <property type="protein sequence ID" value="PWH86028.1"/>
    <property type="molecule type" value="Genomic_DNA"/>
</dbReference>
<dbReference type="SUPFAM" id="SSF53597">
    <property type="entry name" value="Dihydrofolate reductase-like"/>
    <property type="match status" value="1"/>
</dbReference>
<keyword evidence="5 8" id="KW-0521">NADP</keyword>
<dbReference type="RefSeq" id="WP_109358836.1">
    <property type="nucleotide sequence ID" value="NZ_QFRJ01000003.1"/>
</dbReference>
<comment type="pathway">
    <text evidence="1 8">Cofactor biosynthesis; tetrahydrofolate biosynthesis; 5,6,7,8-tetrahydrofolate from 7,8-dihydrofolate: step 1/1.</text>
</comment>
<evidence type="ECO:0000256" key="2">
    <source>
        <dbReference type="ARBA" id="ARBA00009539"/>
    </source>
</evidence>
<dbReference type="InterPro" id="IPR001796">
    <property type="entry name" value="DHFR_dom"/>
</dbReference>
<dbReference type="PROSITE" id="PS51330">
    <property type="entry name" value="DHFR_2"/>
    <property type="match status" value="1"/>
</dbReference>
<keyword evidence="6 8" id="KW-0560">Oxidoreductase</keyword>
<evidence type="ECO:0000256" key="4">
    <source>
        <dbReference type="ARBA" id="ARBA00022563"/>
    </source>
</evidence>
<evidence type="ECO:0000256" key="3">
    <source>
        <dbReference type="ARBA" id="ARBA00012856"/>
    </source>
</evidence>
<dbReference type="OrthoDB" id="9804315at2"/>
<feature type="compositionally biased region" description="Polar residues" evidence="9">
    <location>
        <begin position="161"/>
        <end position="170"/>
    </location>
</feature>
<dbReference type="GO" id="GO:0046654">
    <property type="term" value="P:tetrahydrofolate biosynthetic process"/>
    <property type="evidence" value="ECO:0007669"/>
    <property type="project" value="UniProtKB-UniPathway"/>
</dbReference>
<dbReference type="GO" id="GO:0046452">
    <property type="term" value="P:dihydrofolate metabolic process"/>
    <property type="evidence" value="ECO:0007669"/>
    <property type="project" value="TreeGrafter"/>
</dbReference>
<comment type="similarity">
    <text evidence="2 8">Belongs to the dihydrofolate reductase family.</text>
</comment>
<dbReference type="GO" id="GO:0050661">
    <property type="term" value="F:NADP binding"/>
    <property type="evidence" value="ECO:0007669"/>
    <property type="project" value="InterPro"/>
</dbReference>
<evidence type="ECO:0000256" key="9">
    <source>
        <dbReference type="SAM" id="MobiDB-lite"/>
    </source>
</evidence>
<evidence type="ECO:0000256" key="8">
    <source>
        <dbReference type="PIRNR" id="PIRNR000194"/>
    </source>
</evidence>
<protein>
    <recommendedName>
        <fullName evidence="3 8">Dihydrofolate reductase</fullName>
        <ecNumber evidence="3 8">1.5.1.3</ecNumber>
    </recommendedName>
</protein>
<dbReference type="Proteomes" id="UP000245370">
    <property type="component" value="Unassembled WGS sequence"/>
</dbReference>
<dbReference type="GO" id="GO:0006730">
    <property type="term" value="P:one-carbon metabolic process"/>
    <property type="evidence" value="ECO:0007669"/>
    <property type="project" value="UniProtKB-KW"/>
</dbReference>
<dbReference type="GO" id="GO:0004146">
    <property type="term" value="F:dihydrofolate reductase activity"/>
    <property type="evidence" value="ECO:0007669"/>
    <property type="project" value="UniProtKB-EC"/>
</dbReference>
<feature type="region of interest" description="Disordered" evidence="9">
    <location>
        <begin position="151"/>
        <end position="170"/>
    </location>
</feature>
<dbReference type="AlphaFoldDB" id="A0A2U2XDZ3"/>
<sequence>MKCSLIVAMGKHREIGKDNDLLWRLPRDMKFFKETTEGHTVVMGRKNWESIPEKFRPLPNRKNIVISRNVEYKAEGAIVISDLKEIEEHFNADSDKKCFIIGGAQIYQLALAADLIDEMYITQVNETFEADTYFPFVNWDDKQGWEEEKLFESEKDEKNPHSFTVTKYTR</sequence>
<comment type="function">
    <text evidence="7 8">Key enzyme in folate metabolism. Catalyzes an essential reaction for de novo glycine and purine synthesis, and for DNA precursor synthesis.</text>
</comment>
<evidence type="ECO:0000256" key="7">
    <source>
        <dbReference type="ARBA" id="ARBA00025067"/>
    </source>
</evidence>
<dbReference type="Gene3D" id="3.40.430.10">
    <property type="entry name" value="Dihydrofolate Reductase, subunit A"/>
    <property type="match status" value="1"/>
</dbReference>
<dbReference type="PIRSF" id="PIRSF000194">
    <property type="entry name" value="DHFR"/>
    <property type="match status" value="1"/>
</dbReference>
<dbReference type="GO" id="GO:0046655">
    <property type="term" value="P:folic acid metabolic process"/>
    <property type="evidence" value="ECO:0007669"/>
    <property type="project" value="TreeGrafter"/>
</dbReference>